<feature type="chain" id="PRO_5046147234" evidence="1">
    <location>
        <begin position="23"/>
        <end position="93"/>
    </location>
</feature>
<name>A0ABR7X504_9SPHI</name>
<evidence type="ECO:0000313" key="2">
    <source>
        <dbReference type="EMBL" id="MBD1385145.1"/>
    </source>
</evidence>
<organism evidence="2 3">
    <name type="scientific">Mucilaginibacter rigui</name>
    <dbReference type="NCBI Taxonomy" id="534635"/>
    <lineage>
        <taxon>Bacteria</taxon>
        <taxon>Pseudomonadati</taxon>
        <taxon>Bacteroidota</taxon>
        <taxon>Sphingobacteriia</taxon>
        <taxon>Sphingobacteriales</taxon>
        <taxon>Sphingobacteriaceae</taxon>
        <taxon>Mucilaginibacter</taxon>
    </lineage>
</organism>
<gene>
    <name evidence="2" type="ORF">IDJ75_07630</name>
</gene>
<dbReference type="Proteomes" id="UP000618754">
    <property type="component" value="Unassembled WGS sequence"/>
</dbReference>
<feature type="signal peptide" evidence="1">
    <location>
        <begin position="1"/>
        <end position="22"/>
    </location>
</feature>
<reference evidence="2 3" key="1">
    <citation type="submission" date="2020-09" db="EMBL/GenBank/DDBJ databases">
        <title>Novel species of Mucilaginibacter isolated from a glacier on the Tibetan Plateau.</title>
        <authorList>
            <person name="Liu Q."/>
            <person name="Xin Y.-H."/>
        </authorList>
    </citation>
    <scope>NUCLEOTIDE SEQUENCE [LARGE SCALE GENOMIC DNA]</scope>
    <source>
        <strain evidence="2 3">CGMCC 1.13878</strain>
    </source>
</reference>
<dbReference type="EMBL" id="JACWMW010000002">
    <property type="protein sequence ID" value="MBD1385145.1"/>
    <property type="molecule type" value="Genomic_DNA"/>
</dbReference>
<proteinExistence type="predicted"/>
<evidence type="ECO:0000313" key="3">
    <source>
        <dbReference type="Proteomes" id="UP000618754"/>
    </source>
</evidence>
<accession>A0ABR7X504</accession>
<protein>
    <submittedName>
        <fullName evidence="2">Uncharacterized protein</fullName>
    </submittedName>
</protein>
<sequence>MKKLFLPLLLILLMGCSMPKMVVINMSEDEFKKEHEGAKVVELSERRTVYYQSFDGLHGGGEKFYYFKNGKLVLMDEGFHPLGAALPVPTPER</sequence>
<comment type="caution">
    <text evidence="2">The sequence shown here is derived from an EMBL/GenBank/DDBJ whole genome shotgun (WGS) entry which is preliminary data.</text>
</comment>
<keyword evidence="1" id="KW-0732">Signal</keyword>
<dbReference type="RefSeq" id="WP_191175037.1">
    <property type="nucleotide sequence ID" value="NZ_JACWMW010000002.1"/>
</dbReference>
<dbReference type="PROSITE" id="PS51257">
    <property type="entry name" value="PROKAR_LIPOPROTEIN"/>
    <property type="match status" value="1"/>
</dbReference>
<evidence type="ECO:0000256" key="1">
    <source>
        <dbReference type="SAM" id="SignalP"/>
    </source>
</evidence>
<keyword evidence="3" id="KW-1185">Reference proteome</keyword>